<evidence type="ECO:0000256" key="5">
    <source>
        <dbReference type="ARBA" id="ARBA00022801"/>
    </source>
</evidence>
<dbReference type="GO" id="GO:0050532">
    <property type="term" value="F:2-phosphosulfolactate phosphatase activity"/>
    <property type="evidence" value="ECO:0007669"/>
    <property type="project" value="UniProtKB-EC"/>
</dbReference>
<protein>
    <recommendedName>
        <fullName evidence="4">Probable 2-phosphosulfolactate phosphatase</fullName>
        <ecNumber evidence="3">3.1.3.71</ecNumber>
    </recommendedName>
</protein>
<gene>
    <name evidence="8" type="ORF">ATL17_1670</name>
</gene>
<dbReference type="AlphaFoldDB" id="A0A4R6VNB2"/>
<dbReference type="InterPro" id="IPR005238">
    <property type="entry name" value="ComB-like"/>
</dbReference>
<evidence type="ECO:0000256" key="1">
    <source>
        <dbReference type="ARBA" id="ARBA00001946"/>
    </source>
</evidence>
<evidence type="ECO:0000256" key="6">
    <source>
        <dbReference type="ARBA" id="ARBA00022842"/>
    </source>
</evidence>
<evidence type="ECO:0000313" key="8">
    <source>
        <dbReference type="EMBL" id="TDQ63663.1"/>
    </source>
</evidence>
<evidence type="ECO:0000313" key="9">
    <source>
        <dbReference type="Proteomes" id="UP000295391"/>
    </source>
</evidence>
<evidence type="ECO:0000256" key="7">
    <source>
        <dbReference type="ARBA" id="ARBA00033711"/>
    </source>
</evidence>
<reference evidence="8 9" key="1">
    <citation type="submission" date="2019-03" db="EMBL/GenBank/DDBJ databases">
        <title>Genomic Encyclopedia of Type Strains, Phase III (KMG-III): the genomes of soil and plant-associated and newly described type strains.</title>
        <authorList>
            <person name="Whitman W."/>
        </authorList>
    </citation>
    <scope>NUCLEOTIDE SEQUENCE [LARGE SCALE GENOMIC DNA]</scope>
    <source>
        <strain evidence="8 9">CGMCC 1.7002</strain>
    </source>
</reference>
<keyword evidence="6" id="KW-0460">Magnesium</keyword>
<dbReference type="Pfam" id="PF04029">
    <property type="entry name" value="2-ph_phosp"/>
    <property type="match status" value="1"/>
</dbReference>
<dbReference type="PROSITE" id="PS51257">
    <property type="entry name" value="PROKAR_LIPOPROTEIN"/>
    <property type="match status" value="1"/>
</dbReference>
<organism evidence="8 9">
    <name type="scientific">Maritalea mobilis</name>
    <dbReference type="NCBI Taxonomy" id="483324"/>
    <lineage>
        <taxon>Bacteria</taxon>
        <taxon>Pseudomonadati</taxon>
        <taxon>Pseudomonadota</taxon>
        <taxon>Alphaproteobacteria</taxon>
        <taxon>Hyphomicrobiales</taxon>
        <taxon>Devosiaceae</taxon>
        <taxon>Maritalea</taxon>
    </lineage>
</organism>
<accession>A0A4R6VNB2</accession>
<keyword evidence="5" id="KW-0378">Hydrolase</keyword>
<dbReference type="OrthoDB" id="8588453at2"/>
<dbReference type="PANTHER" id="PTHR37311:SF1">
    <property type="entry name" value="2-PHOSPHOSULFOLACTATE PHOSPHATASE-RELATED"/>
    <property type="match status" value="1"/>
</dbReference>
<evidence type="ECO:0000256" key="2">
    <source>
        <dbReference type="ARBA" id="ARBA00009997"/>
    </source>
</evidence>
<sequence length="253" mass="26929">MRVHVEWGAKALEQATGTAIIVDCLSFSTALSVACTRGANIFPFGTYEGGKKLAACLSIDCVGKRKEQGLSLSPPTLDAVKPGQEFVLPSPNGSNLSTLSKAKYTFVGALRNAQAAANAATEMGEDIVIVAAGERWHGDGSLRPAFEDQLAAGAIASFLTGHKSSEADAAIAIFKAFEDDLLGALLGCESGKELAERDFQQDVEWASQLNVTECVPRLQTLELTYEDIGMKAADMPCDMSPNEKIRFYSSSQL</sequence>
<comment type="caution">
    <text evidence="8">The sequence shown here is derived from an EMBL/GenBank/DDBJ whole genome shotgun (WGS) entry which is preliminary data.</text>
</comment>
<proteinExistence type="inferred from homology"/>
<dbReference type="Gene3D" id="3.90.1560.10">
    <property type="entry name" value="ComB-like"/>
    <property type="match status" value="1"/>
</dbReference>
<dbReference type="GO" id="GO:0050545">
    <property type="term" value="F:sulfopyruvate decarboxylase activity"/>
    <property type="evidence" value="ECO:0007669"/>
    <property type="project" value="TreeGrafter"/>
</dbReference>
<dbReference type="GO" id="GO:0000287">
    <property type="term" value="F:magnesium ion binding"/>
    <property type="evidence" value="ECO:0007669"/>
    <property type="project" value="InterPro"/>
</dbReference>
<dbReference type="RefSeq" id="WP_133572330.1">
    <property type="nucleotide sequence ID" value="NZ_SNYR01000002.1"/>
</dbReference>
<comment type="similarity">
    <text evidence="2">Belongs to the ComB family.</text>
</comment>
<dbReference type="Proteomes" id="UP000295391">
    <property type="component" value="Unassembled WGS sequence"/>
</dbReference>
<dbReference type="PANTHER" id="PTHR37311">
    <property type="entry name" value="2-PHOSPHOSULFOLACTATE PHOSPHATASE-RELATED"/>
    <property type="match status" value="1"/>
</dbReference>
<dbReference type="SUPFAM" id="SSF142823">
    <property type="entry name" value="ComB-like"/>
    <property type="match status" value="1"/>
</dbReference>
<dbReference type="InterPro" id="IPR036702">
    <property type="entry name" value="ComB-like_sf"/>
</dbReference>
<dbReference type="EC" id="3.1.3.71" evidence="3"/>
<comment type="cofactor">
    <cofactor evidence="1">
        <name>Mg(2+)</name>
        <dbReference type="ChEBI" id="CHEBI:18420"/>
    </cofactor>
</comment>
<keyword evidence="9" id="KW-1185">Reference proteome</keyword>
<evidence type="ECO:0000256" key="3">
    <source>
        <dbReference type="ARBA" id="ARBA00012953"/>
    </source>
</evidence>
<evidence type="ECO:0000256" key="4">
    <source>
        <dbReference type="ARBA" id="ARBA00021948"/>
    </source>
</evidence>
<dbReference type="EMBL" id="SNYR01000002">
    <property type="protein sequence ID" value="TDQ63663.1"/>
    <property type="molecule type" value="Genomic_DNA"/>
</dbReference>
<name>A0A4R6VNB2_9HYPH</name>
<comment type="catalytic activity">
    <reaction evidence="7">
        <text>(2R)-O-phospho-3-sulfolactate + H2O = (2R)-3-sulfolactate + phosphate</text>
        <dbReference type="Rhea" id="RHEA:23416"/>
        <dbReference type="ChEBI" id="CHEBI:15377"/>
        <dbReference type="ChEBI" id="CHEBI:15597"/>
        <dbReference type="ChEBI" id="CHEBI:43474"/>
        <dbReference type="ChEBI" id="CHEBI:58738"/>
        <dbReference type="EC" id="3.1.3.71"/>
    </reaction>
</comment>